<sequence>MQAVKSLLTQQLAEMKGKIPESNGVSVKQFESLPKTVAQSLAFSLQAEQAGLKPLGSSAHQVSMSCYEIAEQTPPDSFVPTPNGESLTKLDYLQAAANLSPKKTFLWQALAENLGEHQTVTVGQQRLNKSDCQARSAPLPPIRVKLAETPPENQTHTNQGAAPQNLQHRSLEVKQGHNGTR</sequence>
<gene>
    <name evidence="2" type="ORF">RGQ30_09640</name>
</gene>
<dbReference type="Proteomes" id="UP001329151">
    <property type="component" value="Chromosome"/>
</dbReference>
<dbReference type="EMBL" id="AP028947">
    <property type="protein sequence ID" value="BET25463.1"/>
    <property type="molecule type" value="Genomic_DNA"/>
</dbReference>
<keyword evidence="3" id="KW-1185">Reference proteome</keyword>
<accession>A0AA86J060</accession>
<organism evidence="2 3">
    <name type="scientific">Limnobacter thiooxidans</name>
    <dbReference type="NCBI Taxonomy" id="131080"/>
    <lineage>
        <taxon>Bacteria</taxon>
        <taxon>Pseudomonadati</taxon>
        <taxon>Pseudomonadota</taxon>
        <taxon>Betaproteobacteria</taxon>
        <taxon>Burkholderiales</taxon>
        <taxon>Burkholderiaceae</taxon>
        <taxon>Limnobacter</taxon>
    </lineage>
</organism>
<proteinExistence type="predicted"/>
<evidence type="ECO:0000313" key="3">
    <source>
        <dbReference type="Proteomes" id="UP001329151"/>
    </source>
</evidence>
<name>A0AA86J060_9BURK</name>
<evidence type="ECO:0000313" key="2">
    <source>
        <dbReference type="EMBL" id="BET25463.1"/>
    </source>
</evidence>
<feature type="region of interest" description="Disordered" evidence="1">
    <location>
        <begin position="126"/>
        <end position="181"/>
    </location>
</feature>
<dbReference type="RefSeq" id="WP_338284817.1">
    <property type="nucleotide sequence ID" value="NZ_AP028947.1"/>
</dbReference>
<feature type="compositionally biased region" description="Polar residues" evidence="1">
    <location>
        <begin position="151"/>
        <end position="168"/>
    </location>
</feature>
<dbReference type="KEGG" id="lto:RGQ30_09640"/>
<protein>
    <submittedName>
        <fullName evidence="2">Uncharacterized protein</fullName>
    </submittedName>
</protein>
<reference evidence="2 3" key="1">
    <citation type="submission" date="2023-10" db="EMBL/GenBank/DDBJ databases">
        <title>Complete Genome Sequence of Limnobacter thiooxidans CS-K2T, Isolated from freshwater lake sediments in Bavaria, Germany.</title>
        <authorList>
            <person name="Naruki M."/>
            <person name="Watanabe A."/>
            <person name="Warashina T."/>
            <person name="Morita T."/>
            <person name="Arakawa K."/>
        </authorList>
    </citation>
    <scope>NUCLEOTIDE SEQUENCE [LARGE SCALE GENOMIC DNA]</scope>
    <source>
        <strain evidence="2 3">CS-K2</strain>
    </source>
</reference>
<dbReference type="AlphaFoldDB" id="A0AA86J060"/>
<evidence type="ECO:0000256" key="1">
    <source>
        <dbReference type="SAM" id="MobiDB-lite"/>
    </source>
</evidence>